<organism evidence="2 3">
    <name type="scientific">Prorocentrum cordatum</name>
    <dbReference type="NCBI Taxonomy" id="2364126"/>
    <lineage>
        <taxon>Eukaryota</taxon>
        <taxon>Sar</taxon>
        <taxon>Alveolata</taxon>
        <taxon>Dinophyceae</taxon>
        <taxon>Prorocentrales</taxon>
        <taxon>Prorocentraceae</taxon>
        <taxon>Prorocentrum</taxon>
    </lineage>
</organism>
<dbReference type="EMBL" id="CAUYUJ010022100">
    <property type="protein sequence ID" value="CAK0908923.1"/>
    <property type="molecule type" value="Genomic_DNA"/>
</dbReference>
<comment type="caution">
    <text evidence="2">The sequence shown here is derived from an EMBL/GenBank/DDBJ whole genome shotgun (WGS) entry which is preliminary data.</text>
</comment>
<evidence type="ECO:0000313" key="3">
    <source>
        <dbReference type="Proteomes" id="UP001189429"/>
    </source>
</evidence>
<evidence type="ECO:0000256" key="1">
    <source>
        <dbReference type="SAM" id="MobiDB-lite"/>
    </source>
</evidence>
<reference evidence="2" key="1">
    <citation type="submission" date="2023-10" db="EMBL/GenBank/DDBJ databases">
        <authorList>
            <person name="Chen Y."/>
            <person name="Shah S."/>
            <person name="Dougan E. K."/>
            <person name="Thang M."/>
            <person name="Chan C."/>
        </authorList>
    </citation>
    <scope>NUCLEOTIDE SEQUENCE [LARGE SCALE GENOMIC DNA]</scope>
</reference>
<sequence>MLSKGPSGVLQILGRAASSRGDRAPQACCERLYIRLQAGDGCCAQPGVSTWARPSARSPGASQGGEGGGERKEDEAETQFSPECGSGVNTRNRRIIEYPH</sequence>
<keyword evidence="3" id="KW-1185">Reference proteome</keyword>
<gene>
    <name evidence="2" type="ORF">PCOR1329_LOCUS83482</name>
</gene>
<name>A0ABN9YC39_9DINO</name>
<accession>A0ABN9YC39</accession>
<dbReference type="Proteomes" id="UP001189429">
    <property type="component" value="Unassembled WGS sequence"/>
</dbReference>
<evidence type="ECO:0000313" key="2">
    <source>
        <dbReference type="EMBL" id="CAK0908923.1"/>
    </source>
</evidence>
<protein>
    <submittedName>
        <fullName evidence="2">Uncharacterized protein</fullName>
    </submittedName>
</protein>
<feature type="region of interest" description="Disordered" evidence="1">
    <location>
        <begin position="48"/>
        <end position="100"/>
    </location>
</feature>
<proteinExistence type="predicted"/>